<dbReference type="AlphaFoldDB" id="A0AAV2SM94"/>
<proteinExistence type="predicted"/>
<sequence length="201" mass="23138">ISAANVKDIPVNFALEGAVKLINTYSTAKGNDLPECAEHQLPVSHRCSSHKAWICQRCVSEEHFEVSCRVTTTSEELNVRKSTQLDKSQPLINTFEEICKNADDCMEQCKKLIEEDEKEIIRLQRQIQRRKDSKMQKEEKIARFDQKLEMLKGKLRPYEQAVKTLKSSETIRGVSRCSDDVQREADNLNLFFQELTSEVDS</sequence>
<comment type="caution">
    <text evidence="2">The sequence shown here is derived from an EMBL/GenBank/DDBJ whole genome shotgun (WGS) entry which is preliminary data.</text>
</comment>
<accession>A0AAV2SM94</accession>
<feature type="non-terminal residue" evidence="2">
    <location>
        <position position="201"/>
    </location>
</feature>
<feature type="non-terminal residue" evidence="2">
    <location>
        <position position="1"/>
    </location>
</feature>
<keyword evidence="1" id="KW-0175">Coiled coil</keyword>
<dbReference type="SUPFAM" id="SSF57845">
    <property type="entry name" value="B-box zinc-binding domain"/>
    <property type="match status" value="1"/>
</dbReference>
<organism evidence="2 3">
    <name type="scientific">Meganyctiphanes norvegica</name>
    <name type="common">Northern krill</name>
    <name type="synonym">Thysanopoda norvegica</name>
    <dbReference type="NCBI Taxonomy" id="48144"/>
    <lineage>
        <taxon>Eukaryota</taxon>
        <taxon>Metazoa</taxon>
        <taxon>Ecdysozoa</taxon>
        <taxon>Arthropoda</taxon>
        <taxon>Crustacea</taxon>
        <taxon>Multicrustacea</taxon>
        <taxon>Malacostraca</taxon>
        <taxon>Eumalacostraca</taxon>
        <taxon>Eucarida</taxon>
        <taxon>Euphausiacea</taxon>
        <taxon>Euphausiidae</taxon>
        <taxon>Meganyctiphanes</taxon>
    </lineage>
</organism>
<keyword evidence="3" id="KW-1185">Reference proteome</keyword>
<gene>
    <name evidence="2" type="ORF">MNOR_LOCUS38538</name>
</gene>
<evidence type="ECO:0000256" key="1">
    <source>
        <dbReference type="SAM" id="Coils"/>
    </source>
</evidence>
<feature type="coiled-coil region" evidence="1">
    <location>
        <begin position="106"/>
        <end position="154"/>
    </location>
</feature>
<name>A0AAV2SM94_MEGNR</name>
<evidence type="ECO:0000313" key="2">
    <source>
        <dbReference type="EMBL" id="CAL4213328.1"/>
    </source>
</evidence>
<evidence type="ECO:0000313" key="3">
    <source>
        <dbReference type="Proteomes" id="UP001497623"/>
    </source>
</evidence>
<protein>
    <submittedName>
        <fullName evidence="2">Uncharacterized protein</fullName>
    </submittedName>
</protein>
<dbReference type="Proteomes" id="UP001497623">
    <property type="component" value="Unassembled WGS sequence"/>
</dbReference>
<reference evidence="2 3" key="1">
    <citation type="submission" date="2024-05" db="EMBL/GenBank/DDBJ databases">
        <authorList>
            <person name="Wallberg A."/>
        </authorList>
    </citation>
    <scope>NUCLEOTIDE SEQUENCE [LARGE SCALE GENOMIC DNA]</scope>
</reference>
<dbReference type="EMBL" id="CAXKWB010088893">
    <property type="protein sequence ID" value="CAL4213328.1"/>
    <property type="molecule type" value="Genomic_DNA"/>
</dbReference>